<sequence>MSDGAGPTANDTATNTGNAYLAGDTLTGANPLTLNSTYTWTNDATRGTALTLDGITGYGAASNPIVNTVPGAQIYTPQSFTVSGWVNLTSLPTRNAAVATQNGTTNSGFYLGYNYARANKPAWDFYFATADTINPGFKDATTSTASTGWTHLVGVYNAATKTAQLYVNGALAATATGITEWQSTGAFTVGRDLYNGNPTDYFPGEISNLQAFNYALSAPQITALHDQIQ</sequence>
<accession>A0A8J8BHD2</accession>
<keyword evidence="5" id="KW-1185">Reference proteome</keyword>
<gene>
    <name evidence="4" type="ORF">KGA66_26770</name>
</gene>
<dbReference type="SMART" id="SM00560">
    <property type="entry name" value="LamGL"/>
    <property type="match status" value="1"/>
</dbReference>
<evidence type="ECO:0000256" key="2">
    <source>
        <dbReference type="ARBA" id="ARBA00023157"/>
    </source>
</evidence>
<evidence type="ECO:0000313" key="4">
    <source>
        <dbReference type="EMBL" id="MBS2966669.1"/>
    </source>
</evidence>
<evidence type="ECO:0000313" key="5">
    <source>
        <dbReference type="Proteomes" id="UP000677913"/>
    </source>
</evidence>
<dbReference type="Pfam" id="PF13385">
    <property type="entry name" value="Laminin_G_3"/>
    <property type="match status" value="1"/>
</dbReference>
<evidence type="ECO:0000256" key="1">
    <source>
        <dbReference type="ARBA" id="ARBA00022729"/>
    </source>
</evidence>
<name>A0A8J8BHD2_9ACTN</name>
<dbReference type="EMBL" id="JAGSXH010000177">
    <property type="protein sequence ID" value="MBS2966669.1"/>
    <property type="molecule type" value="Genomic_DNA"/>
</dbReference>
<dbReference type="InterPro" id="IPR013320">
    <property type="entry name" value="ConA-like_dom_sf"/>
</dbReference>
<dbReference type="SUPFAM" id="SSF49899">
    <property type="entry name" value="Concanavalin A-like lectins/glucanases"/>
    <property type="match status" value="1"/>
</dbReference>
<comment type="caution">
    <text evidence="4">The sequence shown here is derived from an EMBL/GenBank/DDBJ whole genome shotgun (WGS) entry which is preliminary data.</text>
</comment>
<dbReference type="Gene3D" id="2.60.120.200">
    <property type="match status" value="1"/>
</dbReference>
<keyword evidence="1" id="KW-0732">Signal</keyword>
<reference evidence="4" key="1">
    <citation type="submission" date="2021-04" db="EMBL/GenBank/DDBJ databases">
        <title>Genome based classification of Actinospica acidithermotolerans sp. nov., an actinobacterium isolated from an Indonesian hot spring.</title>
        <authorList>
            <person name="Kusuma A.B."/>
            <person name="Putra K.E."/>
            <person name="Nafisah S."/>
            <person name="Loh J."/>
            <person name="Nouioui I."/>
            <person name="Goodfellow M."/>
        </authorList>
    </citation>
    <scope>NUCLEOTIDE SEQUENCE</scope>
    <source>
        <strain evidence="4">DSM 45618</strain>
    </source>
</reference>
<protein>
    <submittedName>
        <fullName evidence="4">LamG domain-containing protein</fullName>
    </submittedName>
</protein>
<keyword evidence="2" id="KW-1015">Disulfide bond</keyword>
<dbReference type="RefSeq" id="WP_211471972.1">
    <property type="nucleotide sequence ID" value="NZ_JAGSXH010000177.1"/>
</dbReference>
<proteinExistence type="predicted"/>
<dbReference type="InterPro" id="IPR006558">
    <property type="entry name" value="LamG-like"/>
</dbReference>
<dbReference type="AlphaFoldDB" id="A0A8J8BHD2"/>
<evidence type="ECO:0000259" key="3">
    <source>
        <dbReference type="SMART" id="SM00560"/>
    </source>
</evidence>
<dbReference type="Proteomes" id="UP000677913">
    <property type="component" value="Unassembled WGS sequence"/>
</dbReference>
<feature type="domain" description="LamG-like jellyroll fold" evidence="3">
    <location>
        <begin position="78"/>
        <end position="219"/>
    </location>
</feature>
<organism evidence="4 5">
    <name type="scientific">Actinocrinis puniceicyclus</name>
    <dbReference type="NCBI Taxonomy" id="977794"/>
    <lineage>
        <taxon>Bacteria</taxon>
        <taxon>Bacillati</taxon>
        <taxon>Actinomycetota</taxon>
        <taxon>Actinomycetes</taxon>
        <taxon>Catenulisporales</taxon>
        <taxon>Actinospicaceae</taxon>
        <taxon>Actinocrinis</taxon>
    </lineage>
</organism>